<gene>
    <name evidence="1" type="ORF">CLIB1444_01S08438</name>
</gene>
<dbReference type="EMBL" id="CALSDN010000001">
    <property type="protein sequence ID" value="CAH6718514.1"/>
    <property type="molecule type" value="Genomic_DNA"/>
</dbReference>
<evidence type="ECO:0000313" key="1">
    <source>
        <dbReference type="EMBL" id="CAH6718514.1"/>
    </source>
</evidence>
<dbReference type="Proteomes" id="UP001152531">
    <property type="component" value="Unassembled WGS sequence"/>
</dbReference>
<sequence length="631" mass="73208">MNHDDDLTASHWDDVFTPSNNYGSSSFAAPDYNGFSDLNINKQPESDNDEDENEIDDKNDDQHSSENNDQLEEQDTYEANSYNPTVSAYDAAKSEMDQMYELRKEAKNEQKSQLMNELTKDDNFDLENSIVSPKIEPQDSLFLDNGSPIKSEKIDTNDKKKGKKFKRPRKFSSQRNIQHLSNVGPLGLNKSTDNLSIKSNNAKDDLLKESEAPLYDIKPEAEETSTTKVELPKLPSEKSINNLDISVSDPMKVGDITNAHIIYTITTKPKQANDKFPNEVSITRRYKDFRWIYHQLQSNHLGRIIPPPPSKQTYIGRFNESFIENRRLSLEKMLNKIASIDYLSSDEDFIMFLTSEDFANEAKERERISGSGASTQNNDSLDNDKFLDTTVDTSSSNGFMSSIFSMSTKIDEPDEYFENKRHYIETLETNLKNFYKSIELIINQRVDIVNIMEQIIITIEELSDLEISKKTSNLLAAFNDIQIKLKENLDRINLQHHLTLGFTIEEYLRIIGSIKYIFDQRLKIYQTYQNYLLDLNKKKSSLSKYKSRNAVDKIETLNFEIDKLSTRTSNFENKFNLISETIKHELETFEFEKIDDFRNSVEIFIESSIESQKESIELWETFYERQELSKY</sequence>
<proteinExistence type="predicted"/>
<name>A0ACA9Y0P8_9ASCO</name>
<reference evidence="1" key="1">
    <citation type="submission" date="2022-06" db="EMBL/GenBank/DDBJ databases">
        <authorList>
            <person name="Legras J.-L."/>
            <person name="Devillers H."/>
            <person name="Grondin C."/>
        </authorList>
    </citation>
    <scope>NUCLEOTIDE SEQUENCE</scope>
    <source>
        <strain evidence="1">CLIB 1444</strain>
    </source>
</reference>
<accession>A0ACA9Y0P8</accession>
<protein>
    <submittedName>
        <fullName evidence="1">Vacuolar protein sorting-associated protein 5</fullName>
    </submittedName>
</protein>
<evidence type="ECO:0000313" key="2">
    <source>
        <dbReference type="Proteomes" id="UP001152531"/>
    </source>
</evidence>
<keyword evidence="2" id="KW-1185">Reference proteome</keyword>
<organism evidence="1 2">
    <name type="scientific">[Candida] jaroonii</name>
    <dbReference type="NCBI Taxonomy" id="467808"/>
    <lineage>
        <taxon>Eukaryota</taxon>
        <taxon>Fungi</taxon>
        <taxon>Dikarya</taxon>
        <taxon>Ascomycota</taxon>
        <taxon>Saccharomycotina</taxon>
        <taxon>Pichiomycetes</taxon>
        <taxon>Debaryomycetaceae</taxon>
        <taxon>Yamadazyma</taxon>
    </lineage>
</organism>
<comment type="caution">
    <text evidence="1">The sequence shown here is derived from an EMBL/GenBank/DDBJ whole genome shotgun (WGS) entry which is preliminary data.</text>
</comment>